<protein>
    <submittedName>
        <fullName evidence="3">Undecaprenyl-diphosphate phosphatase</fullName>
        <ecNumber evidence="3">3.6.1.27</ecNumber>
    </submittedName>
</protein>
<dbReference type="EC" id="3.6.1.27" evidence="3"/>
<dbReference type="KEGG" id="nsr:NS506_05357"/>
<keyword evidence="1" id="KW-1133">Transmembrane helix</keyword>
<dbReference type="InterPro" id="IPR036938">
    <property type="entry name" value="PAP2/HPO_sf"/>
</dbReference>
<dbReference type="SUPFAM" id="SSF48317">
    <property type="entry name" value="Acid phosphatase/Vanadium-dependent haloperoxidase"/>
    <property type="match status" value="1"/>
</dbReference>
<dbReference type="Gene3D" id="1.20.144.10">
    <property type="entry name" value="Phosphatidic acid phosphatase type 2/haloperoxidase"/>
    <property type="match status" value="1"/>
</dbReference>
<organism evidence="3 4">
    <name type="scientific">Nocardia seriolae</name>
    <dbReference type="NCBI Taxonomy" id="37332"/>
    <lineage>
        <taxon>Bacteria</taxon>
        <taxon>Bacillati</taxon>
        <taxon>Actinomycetota</taxon>
        <taxon>Actinomycetes</taxon>
        <taxon>Mycobacteriales</taxon>
        <taxon>Nocardiaceae</taxon>
        <taxon>Nocardia</taxon>
    </lineage>
</organism>
<feature type="transmembrane region" description="Helical" evidence="1">
    <location>
        <begin position="160"/>
        <end position="179"/>
    </location>
</feature>
<feature type="domain" description="Phosphatidic acid phosphatase type 2/haloperoxidase" evidence="2">
    <location>
        <begin position="99"/>
        <end position="200"/>
    </location>
</feature>
<name>A0ABC8AZ09_9NOCA</name>
<proteinExistence type="predicted"/>
<dbReference type="RefSeq" id="WP_071344274.1">
    <property type="nucleotide sequence ID" value="NZ_CP017839.1"/>
</dbReference>
<feature type="transmembrane region" description="Helical" evidence="1">
    <location>
        <begin position="20"/>
        <end position="39"/>
    </location>
</feature>
<dbReference type="GO" id="GO:0050380">
    <property type="term" value="F:undecaprenyl-diphosphatase activity"/>
    <property type="evidence" value="ECO:0007669"/>
    <property type="project" value="UniProtKB-EC"/>
</dbReference>
<dbReference type="Pfam" id="PF01569">
    <property type="entry name" value="PAP2"/>
    <property type="match status" value="1"/>
</dbReference>
<keyword evidence="3" id="KW-0378">Hydrolase</keyword>
<dbReference type="Proteomes" id="UP000180166">
    <property type="component" value="Chromosome"/>
</dbReference>
<dbReference type="SMART" id="SM00014">
    <property type="entry name" value="acidPPc"/>
    <property type="match status" value="1"/>
</dbReference>
<dbReference type="InterPro" id="IPR000326">
    <property type="entry name" value="PAP2/HPO"/>
</dbReference>
<feature type="transmembrane region" description="Helical" evidence="1">
    <location>
        <begin position="128"/>
        <end position="148"/>
    </location>
</feature>
<feature type="transmembrane region" description="Helical" evidence="1">
    <location>
        <begin position="65"/>
        <end position="89"/>
    </location>
</feature>
<keyword evidence="1" id="KW-0812">Transmembrane</keyword>
<feature type="transmembrane region" description="Helical" evidence="1">
    <location>
        <begin position="96"/>
        <end position="116"/>
    </location>
</feature>
<evidence type="ECO:0000259" key="2">
    <source>
        <dbReference type="SMART" id="SM00014"/>
    </source>
</evidence>
<feature type="transmembrane region" description="Helical" evidence="1">
    <location>
        <begin position="185"/>
        <end position="203"/>
    </location>
</feature>
<accession>A0ABC8AZ09</accession>
<evidence type="ECO:0000313" key="4">
    <source>
        <dbReference type="Proteomes" id="UP000180166"/>
    </source>
</evidence>
<dbReference type="AlphaFoldDB" id="A0ABC8AZ09"/>
<reference evidence="3 4" key="1">
    <citation type="submission" date="2016-10" db="EMBL/GenBank/DDBJ databases">
        <title>Genome sequence of Nocardia seriolae strain EM150506, isolated from Anguila japonica.</title>
        <authorList>
            <person name="Han H.-J."/>
        </authorList>
    </citation>
    <scope>NUCLEOTIDE SEQUENCE [LARGE SCALE GENOMIC DNA]</scope>
    <source>
        <strain evidence="3 4">EM150506</strain>
    </source>
</reference>
<sequence length="234" mass="24912">MTRSTAPAPAPPDHPLRRAALPAVVLAAVIVTLVVPLSFPAGGGSTGADLLLERNIHAVLDAHTWVYRVLVFPSNSYVVLPLLVASAAWFASRRQWWAAGFALVAPELVVAVNSFALKPFWDRKLDHYLAYPSGHTVQLVAVVTAFALVSESARVRTVTVIVMAVVLPAVMIGMVGLGYHHPTDVLGGTAAAVALVTAAYPPFRYFAVTPRAVAISGPGLVRQDRREDEPDAPQ</sequence>
<evidence type="ECO:0000313" key="3">
    <source>
        <dbReference type="EMBL" id="APA99403.1"/>
    </source>
</evidence>
<dbReference type="EMBL" id="CP017839">
    <property type="protein sequence ID" value="APA99403.1"/>
    <property type="molecule type" value="Genomic_DNA"/>
</dbReference>
<evidence type="ECO:0000256" key="1">
    <source>
        <dbReference type="SAM" id="Phobius"/>
    </source>
</evidence>
<keyword evidence="1" id="KW-0472">Membrane</keyword>
<gene>
    <name evidence="3" type="ORF">NS506_05357</name>
</gene>